<dbReference type="Gene3D" id="3.40.605.10">
    <property type="entry name" value="Aldehyde Dehydrogenase, Chain A, domain 1"/>
    <property type="match status" value="2"/>
</dbReference>
<feature type="domain" description="Aldehyde dehydrogenase" evidence="4">
    <location>
        <begin position="35"/>
        <end position="117"/>
    </location>
</feature>
<evidence type="ECO:0000256" key="1">
    <source>
        <dbReference type="ARBA" id="ARBA00023002"/>
    </source>
</evidence>
<dbReference type="PROSITE" id="PS00687">
    <property type="entry name" value="ALDEHYDE_DEHYDR_GLU"/>
    <property type="match status" value="1"/>
</dbReference>
<dbReference type="InterPro" id="IPR016163">
    <property type="entry name" value="Ald_DH_C"/>
</dbReference>
<reference evidence="5 6" key="1">
    <citation type="submission" date="2016-04" db="EMBL/GenBank/DDBJ databases">
        <title>A degradative enzymes factory behind the ericoid mycorrhizal symbiosis.</title>
        <authorList>
            <consortium name="DOE Joint Genome Institute"/>
            <person name="Martino E."/>
            <person name="Morin E."/>
            <person name="Grelet G."/>
            <person name="Kuo A."/>
            <person name="Kohler A."/>
            <person name="Daghino S."/>
            <person name="Barry K."/>
            <person name="Choi C."/>
            <person name="Cichocki N."/>
            <person name="Clum A."/>
            <person name="Copeland A."/>
            <person name="Hainaut M."/>
            <person name="Haridas S."/>
            <person name="Labutti K."/>
            <person name="Lindquist E."/>
            <person name="Lipzen A."/>
            <person name="Khouja H.-R."/>
            <person name="Murat C."/>
            <person name="Ohm R."/>
            <person name="Olson A."/>
            <person name="Spatafora J."/>
            <person name="Veneault-Fourrey C."/>
            <person name="Henrissat B."/>
            <person name="Grigoriev I."/>
            <person name="Martin F."/>
            <person name="Perotto S."/>
        </authorList>
    </citation>
    <scope>NUCLEOTIDE SEQUENCE [LARGE SCALE GENOMIC DNA]</scope>
    <source>
        <strain evidence="5 6">F</strain>
    </source>
</reference>
<proteinExistence type="inferred from homology"/>
<feature type="domain" description="Aldehyde dehydrogenase" evidence="4">
    <location>
        <begin position="119"/>
        <end position="285"/>
    </location>
</feature>
<organism evidence="5 6">
    <name type="scientific">Hyaloscypha variabilis (strain UAMH 11265 / GT02V1 / F)</name>
    <name type="common">Meliniomyces variabilis</name>
    <dbReference type="NCBI Taxonomy" id="1149755"/>
    <lineage>
        <taxon>Eukaryota</taxon>
        <taxon>Fungi</taxon>
        <taxon>Dikarya</taxon>
        <taxon>Ascomycota</taxon>
        <taxon>Pezizomycotina</taxon>
        <taxon>Leotiomycetes</taxon>
        <taxon>Helotiales</taxon>
        <taxon>Hyaloscyphaceae</taxon>
        <taxon>Hyaloscypha</taxon>
        <taxon>Hyaloscypha variabilis</taxon>
    </lineage>
</organism>
<dbReference type="PANTHER" id="PTHR43353">
    <property type="entry name" value="SUCCINATE-SEMIALDEHYDE DEHYDROGENASE, MITOCHONDRIAL"/>
    <property type="match status" value="1"/>
</dbReference>
<comment type="similarity">
    <text evidence="3">Belongs to the aldehyde dehydrogenase family.</text>
</comment>
<evidence type="ECO:0000256" key="2">
    <source>
        <dbReference type="PROSITE-ProRule" id="PRU10007"/>
    </source>
</evidence>
<keyword evidence="1 3" id="KW-0560">Oxidoreductase</keyword>
<dbReference type="InterPro" id="IPR029510">
    <property type="entry name" value="Ald_DH_CS_GLU"/>
</dbReference>
<name>A0A2J6RYV8_HYAVF</name>
<evidence type="ECO:0000313" key="5">
    <source>
        <dbReference type="EMBL" id="PMD43702.1"/>
    </source>
</evidence>
<dbReference type="OrthoDB" id="310895at2759"/>
<dbReference type="Pfam" id="PF00171">
    <property type="entry name" value="Aldedh"/>
    <property type="match status" value="3"/>
</dbReference>
<dbReference type="InterPro" id="IPR015590">
    <property type="entry name" value="Aldehyde_DH_dom"/>
</dbReference>
<feature type="active site" evidence="2">
    <location>
        <position position="230"/>
    </location>
</feature>
<feature type="domain" description="Aldehyde dehydrogenase" evidence="4">
    <location>
        <begin position="297"/>
        <end position="387"/>
    </location>
</feature>
<dbReference type="Gene3D" id="3.40.309.10">
    <property type="entry name" value="Aldehyde Dehydrogenase, Chain A, domain 2"/>
    <property type="match status" value="2"/>
</dbReference>
<dbReference type="InterPro" id="IPR016161">
    <property type="entry name" value="Ald_DH/histidinol_DH"/>
</dbReference>
<dbReference type="GO" id="GO:0009450">
    <property type="term" value="P:gamma-aminobutyric acid catabolic process"/>
    <property type="evidence" value="ECO:0007669"/>
    <property type="project" value="TreeGrafter"/>
</dbReference>
<dbReference type="GO" id="GO:0004777">
    <property type="term" value="F:succinate-semialdehyde dehydrogenase (NAD+) activity"/>
    <property type="evidence" value="ECO:0007669"/>
    <property type="project" value="TreeGrafter"/>
</dbReference>
<dbReference type="EMBL" id="KZ613942">
    <property type="protein sequence ID" value="PMD43702.1"/>
    <property type="molecule type" value="Genomic_DNA"/>
</dbReference>
<dbReference type="AlphaFoldDB" id="A0A2J6RYV8"/>
<gene>
    <name evidence="5" type="ORF">L207DRAFT_542859</name>
</gene>
<dbReference type="STRING" id="1149755.A0A2J6RYV8"/>
<protein>
    <submittedName>
        <fullName evidence="5">ALDH-like protein</fullName>
    </submittedName>
</protein>
<evidence type="ECO:0000313" key="6">
    <source>
        <dbReference type="Proteomes" id="UP000235786"/>
    </source>
</evidence>
<accession>A0A2J6RYV8</accession>
<sequence length="404" mass="43806">MWKKQATRPGIGVTSEIAASRNVWISELYISFHCSSISVVEAIQAVEAAEKAFPAWPDTPSSKNRDLSLKAADIVDRRTKELAEYMMDETGSDAFFSGEFNIPMAADNLRDLAGRLSSISVILGIAPWNAPYVLGIRAVATAIAAGNTAILKGSEISPHCFWAIEDCFREAGFPRGIINVIAHKPQHAAAVTKALIENPSVRKINFTGSTIVGRVIGELAGRNLKHVLLEIGGKAPAIVWKDSDLKNAAKACAIGSFLHAGQICMSTERIIGHKSVAAEFEQELARVPPYSSEMSIQRNKTRMAPIVVKEVTTEMDIYHSESFGPTVSIFVVETEEEALRLANDTEYGLSSAVFIEDLRAGLRLANGIEAGVVHINGMSSSGYGRFGAGGHDEWLWTKIVTYKD</sequence>
<dbReference type="InterPro" id="IPR016162">
    <property type="entry name" value="Ald_DH_N"/>
</dbReference>
<keyword evidence="6" id="KW-1185">Reference proteome</keyword>
<dbReference type="Proteomes" id="UP000235786">
    <property type="component" value="Unassembled WGS sequence"/>
</dbReference>
<evidence type="ECO:0000256" key="3">
    <source>
        <dbReference type="RuleBase" id="RU003345"/>
    </source>
</evidence>
<dbReference type="SUPFAM" id="SSF53720">
    <property type="entry name" value="ALDH-like"/>
    <property type="match status" value="1"/>
</dbReference>
<evidence type="ECO:0000259" key="4">
    <source>
        <dbReference type="Pfam" id="PF00171"/>
    </source>
</evidence>
<dbReference type="InterPro" id="IPR050740">
    <property type="entry name" value="Aldehyde_DH_Superfamily"/>
</dbReference>
<dbReference type="PANTHER" id="PTHR43353:SF6">
    <property type="entry name" value="CYTOPLASMIC ALDEHYDE DEHYDROGENASE (EUROFUNG)"/>
    <property type="match status" value="1"/>
</dbReference>